<gene>
    <name evidence="1" type="ORF">TNCV_2486821</name>
</gene>
<protein>
    <submittedName>
        <fullName evidence="1">Uncharacterized protein</fullName>
    </submittedName>
</protein>
<organism evidence="1 2">
    <name type="scientific">Trichonephila clavipes</name>
    <name type="common">Golden silk orbweaver</name>
    <name type="synonym">Nephila clavipes</name>
    <dbReference type="NCBI Taxonomy" id="2585209"/>
    <lineage>
        <taxon>Eukaryota</taxon>
        <taxon>Metazoa</taxon>
        <taxon>Ecdysozoa</taxon>
        <taxon>Arthropoda</taxon>
        <taxon>Chelicerata</taxon>
        <taxon>Arachnida</taxon>
        <taxon>Araneae</taxon>
        <taxon>Araneomorphae</taxon>
        <taxon>Entelegynae</taxon>
        <taxon>Araneoidea</taxon>
        <taxon>Nephilidae</taxon>
        <taxon>Trichonephila</taxon>
    </lineage>
</organism>
<evidence type="ECO:0000313" key="1">
    <source>
        <dbReference type="EMBL" id="GFY25562.1"/>
    </source>
</evidence>
<dbReference type="Proteomes" id="UP000887159">
    <property type="component" value="Unassembled WGS sequence"/>
</dbReference>
<accession>A0A8X7BCK0</accession>
<sequence>MSPAQLLSSLDCAMGSLVGRASNSRPKGLDTPNTLRVHSEFIIVKSVGPKFLWTVAAETTSAGDWRIFPSSPVPCLNCGGGDRCYRHLSYRSPTCLTGSGNIHSFSPS</sequence>
<comment type="caution">
    <text evidence="1">The sequence shown here is derived from an EMBL/GenBank/DDBJ whole genome shotgun (WGS) entry which is preliminary data.</text>
</comment>
<evidence type="ECO:0000313" key="2">
    <source>
        <dbReference type="Proteomes" id="UP000887159"/>
    </source>
</evidence>
<reference evidence="1" key="1">
    <citation type="submission" date="2020-08" db="EMBL/GenBank/DDBJ databases">
        <title>Multicomponent nature underlies the extraordinary mechanical properties of spider dragline silk.</title>
        <authorList>
            <person name="Kono N."/>
            <person name="Nakamura H."/>
            <person name="Mori M."/>
            <person name="Yoshida Y."/>
            <person name="Ohtoshi R."/>
            <person name="Malay A.D."/>
            <person name="Moran D.A.P."/>
            <person name="Tomita M."/>
            <person name="Numata K."/>
            <person name="Arakawa K."/>
        </authorList>
    </citation>
    <scope>NUCLEOTIDE SEQUENCE</scope>
</reference>
<dbReference type="AlphaFoldDB" id="A0A8X7BCK0"/>
<dbReference type="EMBL" id="BMAU01021371">
    <property type="protein sequence ID" value="GFY25562.1"/>
    <property type="molecule type" value="Genomic_DNA"/>
</dbReference>
<name>A0A8X7BCK0_TRICX</name>
<keyword evidence="2" id="KW-1185">Reference proteome</keyword>
<proteinExistence type="predicted"/>